<dbReference type="OrthoDB" id="8018451at2759"/>
<reference evidence="1 2" key="1">
    <citation type="submission" date="2017-03" db="EMBL/GenBank/DDBJ databases">
        <title>Genome of the blue death feigning beetle - Asbolus verrucosus.</title>
        <authorList>
            <person name="Rider S.D."/>
        </authorList>
    </citation>
    <scope>NUCLEOTIDE SEQUENCE [LARGE SCALE GENOMIC DNA]</scope>
    <source>
        <strain evidence="1">Butters</strain>
        <tissue evidence="1">Head and leg muscle</tissue>
    </source>
</reference>
<organism evidence="1 2">
    <name type="scientific">Asbolus verrucosus</name>
    <name type="common">Desert ironclad beetle</name>
    <dbReference type="NCBI Taxonomy" id="1661398"/>
    <lineage>
        <taxon>Eukaryota</taxon>
        <taxon>Metazoa</taxon>
        <taxon>Ecdysozoa</taxon>
        <taxon>Arthropoda</taxon>
        <taxon>Hexapoda</taxon>
        <taxon>Insecta</taxon>
        <taxon>Pterygota</taxon>
        <taxon>Neoptera</taxon>
        <taxon>Endopterygota</taxon>
        <taxon>Coleoptera</taxon>
        <taxon>Polyphaga</taxon>
        <taxon>Cucujiformia</taxon>
        <taxon>Tenebrionidae</taxon>
        <taxon>Pimeliinae</taxon>
        <taxon>Asbolus</taxon>
    </lineage>
</organism>
<dbReference type="PANTHER" id="PTHR33327">
    <property type="entry name" value="ENDONUCLEASE"/>
    <property type="match status" value="1"/>
</dbReference>
<accession>A0A482VH13</accession>
<proteinExistence type="predicted"/>
<evidence type="ECO:0000313" key="1">
    <source>
        <dbReference type="EMBL" id="RZC31839.1"/>
    </source>
</evidence>
<evidence type="ECO:0000313" key="2">
    <source>
        <dbReference type="Proteomes" id="UP000292052"/>
    </source>
</evidence>
<protein>
    <submittedName>
        <fullName evidence="1">Uncharacterized protein</fullName>
    </submittedName>
</protein>
<dbReference type="Proteomes" id="UP000292052">
    <property type="component" value="Unassembled WGS sequence"/>
</dbReference>
<dbReference type="AlphaFoldDB" id="A0A482VH13"/>
<dbReference type="EMBL" id="QDEB01102001">
    <property type="protein sequence ID" value="RZC31839.1"/>
    <property type="molecule type" value="Genomic_DNA"/>
</dbReference>
<sequence>MARFSDSEEKQLERLLTGLDLGTKKPSCLLREMKNLAADKISDNVLRTLWLRGMPQQMQLILTETEVAANHAKIRQEFVVFTNALEKKQET</sequence>
<name>A0A482VH13_ASBVE</name>
<comment type="caution">
    <text evidence="1">The sequence shown here is derived from an EMBL/GenBank/DDBJ whole genome shotgun (WGS) entry which is preliminary data.</text>
</comment>
<keyword evidence="2" id="KW-1185">Reference proteome</keyword>
<gene>
    <name evidence="1" type="ORF">BDFB_014713</name>
</gene>
<feature type="non-terminal residue" evidence="1">
    <location>
        <position position="91"/>
    </location>
</feature>
<dbReference type="PANTHER" id="PTHR33327:SF3">
    <property type="entry name" value="RNA-DIRECTED DNA POLYMERASE"/>
    <property type="match status" value="1"/>
</dbReference>